<keyword evidence="4 7" id="KW-0812">Transmembrane</keyword>
<sequence>MSLPIRRTRRNCSPNNYSENDETIARKSGYENDRSGAALLRVGIGLLMLTHGTPRLALLVGDEPIEFPPVLFLSAGMSLFVNVFAEFFCSLFVIIGLGTRITVIPLMVVMAVAGFHIHLRDQFRIQEMSLHFLLVYVVLFVMGSGRYSVDSWLSPNKINDRNLETKKAVAV</sequence>
<evidence type="ECO:0000313" key="8">
    <source>
        <dbReference type="EMBL" id="KAA9349242.1"/>
    </source>
</evidence>
<dbReference type="GO" id="GO:0005886">
    <property type="term" value="C:plasma membrane"/>
    <property type="evidence" value="ECO:0007669"/>
    <property type="project" value="UniProtKB-SubCell"/>
</dbReference>
<comment type="subcellular location">
    <subcellularLocation>
        <location evidence="1">Cell membrane</location>
        <topology evidence="1">Multi-pass membrane protein</topology>
    </subcellularLocation>
</comment>
<feature type="transmembrane region" description="Helical" evidence="7">
    <location>
        <begin position="131"/>
        <end position="149"/>
    </location>
</feature>
<evidence type="ECO:0000256" key="2">
    <source>
        <dbReference type="ARBA" id="ARBA00006679"/>
    </source>
</evidence>
<keyword evidence="6 7" id="KW-0472">Membrane</keyword>
<protein>
    <submittedName>
        <fullName evidence="8">DoxX family protein</fullName>
    </submittedName>
</protein>
<feature type="transmembrane region" description="Helical" evidence="7">
    <location>
        <begin position="101"/>
        <end position="119"/>
    </location>
</feature>
<evidence type="ECO:0000256" key="5">
    <source>
        <dbReference type="ARBA" id="ARBA00022989"/>
    </source>
</evidence>
<dbReference type="Proteomes" id="UP000326344">
    <property type="component" value="Unassembled WGS sequence"/>
</dbReference>
<evidence type="ECO:0000256" key="7">
    <source>
        <dbReference type="SAM" id="Phobius"/>
    </source>
</evidence>
<reference evidence="8 9" key="1">
    <citation type="submission" date="2019-09" db="EMBL/GenBank/DDBJ databases">
        <title>Genome Sequence of Larkinella sp MA1.</title>
        <authorList>
            <person name="Srinivasan S."/>
        </authorList>
    </citation>
    <scope>NUCLEOTIDE SEQUENCE [LARGE SCALE GENOMIC DNA]</scope>
    <source>
        <strain evidence="8 9">MA1</strain>
    </source>
</reference>
<name>A0A5N1J9B6_9BACT</name>
<evidence type="ECO:0000256" key="4">
    <source>
        <dbReference type="ARBA" id="ARBA00022692"/>
    </source>
</evidence>
<keyword evidence="3" id="KW-1003">Cell membrane</keyword>
<dbReference type="InterPro" id="IPR051907">
    <property type="entry name" value="DoxX-like_oxidoreductase"/>
</dbReference>
<dbReference type="PANTHER" id="PTHR33452">
    <property type="entry name" value="OXIDOREDUCTASE CATD-RELATED"/>
    <property type="match status" value="1"/>
</dbReference>
<accession>A0A5N1J9B6</accession>
<evidence type="ECO:0000256" key="1">
    <source>
        <dbReference type="ARBA" id="ARBA00004651"/>
    </source>
</evidence>
<comment type="caution">
    <text evidence="8">The sequence shown here is derived from an EMBL/GenBank/DDBJ whole genome shotgun (WGS) entry which is preliminary data.</text>
</comment>
<dbReference type="AlphaFoldDB" id="A0A5N1J9B6"/>
<evidence type="ECO:0000256" key="6">
    <source>
        <dbReference type="ARBA" id="ARBA00023136"/>
    </source>
</evidence>
<dbReference type="EMBL" id="VTWS01000006">
    <property type="protein sequence ID" value="KAA9349242.1"/>
    <property type="molecule type" value="Genomic_DNA"/>
</dbReference>
<dbReference type="InterPro" id="IPR032808">
    <property type="entry name" value="DoxX"/>
</dbReference>
<organism evidence="8 9">
    <name type="scientific">Larkinella humicola</name>
    <dbReference type="NCBI Taxonomy" id="2607654"/>
    <lineage>
        <taxon>Bacteria</taxon>
        <taxon>Pseudomonadati</taxon>
        <taxon>Bacteroidota</taxon>
        <taxon>Cytophagia</taxon>
        <taxon>Cytophagales</taxon>
        <taxon>Spirosomataceae</taxon>
        <taxon>Larkinella</taxon>
    </lineage>
</organism>
<keyword evidence="5 7" id="KW-1133">Transmembrane helix</keyword>
<comment type="similarity">
    <text evidence="2">Belongs to the DoxX family.</text>
</comment>
<keyword evidence="9" id="KW-1185">Reference proteome</keyword>
<feature type="transmembrane region" description="Helical" evidence="7">
    <location>
        <begin position="38"/>
        <end position="58"/>
    </location>
</feature>
<evidence type="ECO:0000256" key="3">
    <source>
        <dbReference type="ARBA" id="ARBA00022475"/>
    </source>
</evidence>
<proteinExistence type="inferred from homology"/>
<evidence type="ECO:0000313" key="9">
    <source>
        <dbReference type="Proteomes" id="UP000326344"/>
    </source>
</evidence>
<dbReference type="PANTHER" id="PTHR33452:SF1">
    <property type="entry name" value="INNER MEMBRANE PROTEIN YPHA-RELATED"/>
    <property type="match status" value="1"/>
</dbReference>
<dbReference type="RefSeq" id="WP_150880057.1">
    <property type="nucleotide sequence ID" value="NZ_VTWS01000006.1"/>
</dbReference>
<feature type="transmembrane region" description="Helical" evidence="7">
    <location>
        <begin position="70"/>
        <end position="95"/>
    </location>
</feature>
<dbReference type="Pfam" id="PF07681">
    <property type="entry name" value="DoxX"/>
    <property type="match status" value="1"/>
</dbReference>
<gene>
    <name evidence="8" type="ORF">F0P93_22880</name>
</gene>